<evidence type="ECO:0000313" key="2">
    <source>
        <dbReference type="EMBL" id="TVP40534.1"/>
    </source>
</evidence>
<gene>
    <name evidence="2" type="ORF">NARC_70115</name>
</gene>
<proteinExistence type="predicted"/>
<protein>
    <submittedName>
        <fullName evidence="2">Uncharacterized protein</fullName>
    </submittedName>
</protein>
<dbReference type="Proteomes" id="UP000315289">
    <property type="component" value="Unassembled WGS sequence"/>
</dbReference>
<reference evidence="2 3" key="1">
    <citation type="journal article" date="2019" name="Front. Microbiol.">
        <title>Ammonia Oxidation by the Arctic Terrestrial Thaumarchaeote Candidatus Nitrosocosmicus arcticus Is Stimulated by Increasing Temperatures.</title>
        <authorList>
            <person name="Alves R.J.E."/>
            <person name="Kerou M."/>
            <person name="Zappe A."/>
            <person name="Bittner R."/>
            <person name="Abby S.S."/>
            <person name="Schmidt H.A."/>
            <person name="Pfeifer K."/>
            <person name="Schleper C."/>
        </authorList>
    </citation>
    <scope>NUCLEOTIDE SEQUENCE [LARGE SCALE GENOMIC DNA]</scope>
    <source>
        <strain evidence="2 3">Kfb</strain>
    </source>
</reference>
<comment type="caution">
    <text evidence="2">The sequence shown here is derived from an EMBL/GenBank/DDBJ whole genome shotgun (WGS) entry which is preliminary data.</text>
</comment>
<sequence>MSDETNKENNEENPQEYGNAVTTKHVKMNSNLILPQQFSTVHIDNAMVAIDHGTQTATLTLLTSHPIPKFSEGWGLDNITWEMVGEIKMPLAVMSSLSVYFMSVMSGGLDVLRLIQEQMMKNKTQPPQNGTTYGPFSMKLSTTEKPKND</sequence>
<dbReference type="AlphaFoldDB" id="A0A557SV95"/>
<feature type="region of interest" description="Disordered" evidence="1">
    <location>
        <begin position="123"/>
        <end position="149"/>
    </location>
</feature>
<name>A0A557SV95_9ARCH</name>
<evidence type="ECO:0000256" key="1">
    <source>
        <dbReference type="SAM" id="MobiDB-lite"/>
    </source>
</evidence>
<keyword evidence="3" id="KW-1185">Reference proteome</keyword>
<dbReference type="RefSeq" id="WP_144730745.1">
    <property type="nucleotide sequence ID" value="NZ_ML675583.1"/>
</dbReference>
<accession>A0A557SV95</accession>
<dbReference type="EMBL" id="VOAH01000007">
    <property type="protein sequence ID" value="TVP40534.1"/>
    <property type="molecule type" value="Genomic_DNA"/>
</dbReference>
<organism evidence="2 3">
    <name type="scientific">Candidatus Nitrosocosmicus arcticus</name>
    <dbReference type="NCBI Taxonomy" id="2035267"/>
    <lineage>
        <taxon>Archaea</taxon>
        <taxon>Nitrososphaerota</taxon>
        <taxon>Nitrososphaeria</taxon>
        <taxon>Nitrososphaerales</taxon>
        <taxon>Nitrososphaeraceae</taxon>
        <taxon>Candidatus Nitrosocosmicus</taxon>
    </lineage>
</organism>
<feature type="compositionally biased region" description="Polar residues" evidence="1">
    <location>
        <begin position="123"/>
        <end position="141"/>
    </location>
</feature>
<evidence type="ECO:0000313" key="3">
    <source>
        <dbReference type="Proteomes" id="UP000315289"/>
    </source>
</evidence>